<dbReference type="OrthoDB" id="30179at2759"/>
<feature type="compositionally biased region" description="Polar residues" evidence="4">
    <location>
        <begin position="105"/>
        <end position="115"/>
    </location>
</feature>
<organism evidence="5 6">
    <name type="scientific">Tetrahymena thermophila (strain SB210)</name>
    <dbReference type="NCBI Taxonomy" id="312017"/>
    <lineage>
        <taxon>Eukaryota</taxon>
        <taxon>Sar</taxon>
        <taxon>Alveolata</taxon>
        <taxon>Ciliophora</taxon>
        <taxon>Intramacronucleata</taxon>
        <taxon>Oligohymenophorea</taxon>
        <taxon>Hymenostomatida</taxon>
        <taxon>Tetrahymenina</taxon>
        <taxon>Tetrahymenidae</taxon>
        <taxon>Tetrahymena</taxon>
    </lineage>
</organism>
<evidence type="ECO:0000256" key="2">
    <source>
        <dbReference type="ARBA" id="ARBA00022664"/>
    </source>
</evidence>
<dbReference type="FunCoup" id="Q230Z1">
    <property type="interactions" value="132"/>
</dbReference>
<feature type="region of interest" description="Disordered" evidence="4">
    <location>
        <begin position="1"/>
        <end position="53"/>
    </location>
</feature>
<dbReference type="GO" id="GO:0003723">
    <property type="term" value="F:RNA binding"/>
    <property type="evidence" value="ECO:0007669"/>
    <property type="project" value="TreeGrafter"/>
</dbReference>
<dbReference type="OMA" id="YRYARIS"/>
<dbReference type="RefSeq" id="XP_001011393.1">
    <property type="nucleotide sequence ID" value="XM_001011393.1"/>
</dbReference>
<dbReference type="GeneID" id="7843352"/>
<evidence type="ECO:0000256" key="3">
    <source>
        <dbReference type="ARBA" id="ARBA00023187"/>
    </source>
</evidence>
<dbReference type="STRING" id="312017.Q230Z1"/>
<keyword evidence="3" id="KW-0508">mRNA splicing</keyword>
<sequence>MTTAHKPTWQPARGTETGGASLSVPTRSYSSRDLPGHLTLKVRQDGQNSRNDLKYKDFKAELLEKEKKYQKEKNEKLGIYSQIEEDKKDPITYKEPEQRKKLKTESSNVIQQLKQYGSDDEDDIKNKPISGIGDNDEESDSNSSSSEEIDEEAIKKKAAESINPFPQDADDLDFANTSSSESEKEDKEASSQSSSSDSDSDDEELLMKEYQKIKEQREAEEKEKLRLKQEELEKQRQQNLLTHNPLLDQSSGYNLKKKWFEDSVFKNQAKKDKDEKQRFINDNVRSDFHRKFLKKFIYT</sequence>
<reference evidence="6" key="1">
    <citation type="journal article" date="2006" name="PLoS Biol.">
        <title>Macronuclear genome sequence of the ciliate Tetrahymena thermophila, a model eukaryote.</title>
        <authorList>
            <person name="Eisen J.A."/>
            <person name="Coyne R.S."/>
            <person name="Wu M."/>
            <person name="Wu D."/>
            <person name="Thiagarajan M."/>
            <person name="Wortman J.R."/>
            <person name="Badger J.H."/>
            <person name="Ren Q."/>
            <person name="Amedeo P."/>
            <person name="Jones K.M."/>
            <person name="Tallon L.J."/>
            <person name="Delcher A.L."/>
            <person name="Salzberg S.L."/>
            <person name="Silva J.C."/>
            <person name="Haas B.J."/>
            <person name="Majoros W.H."/>
            <person name="Farzad M."/>
            <person name="Carlton J.M."/>
            <person name="Smith R.K. Jr."/>
            <person name="Garg J."/>
            <person name="Pearlman R.E."/>
            <person name="Karrer K.M."/>
            <person name="Sun L."/>
            <person name="Manning G."/>
            <person name="Elde N.C."/>
            <person name="Turkewitz A.P."/>
            <person name="Asai D.J."/>
            <person name="Wilkes D.E."/>
            <person name="Wang Y."/>
            <person name="Cai H."/>
            <person name="Collins K."/>
            <person name="Stewart B.A."/>
            <person name="Lee S.R."/>
            <person name="Wilamowska K."/>
            <person name="Weinberg Z."/>
            <person name="Ruzzo W.L."/>
            <person name="Wloga D."/>
            <person name="Gaertig J."/>
            <person name="Frankel J."/>
            <person name="Tsao C.-C."/>
            <person name="Gorovsky M.A."/>
            <person name="Keeling P.J."/>
            <person name="Waller R.F."/>
            <person name="Patron N.J."/>
            <person name="Cherry J.M."/>
            <person name="Stover N.A."/>
            <person name="Krieger C.J."/>
            <person name="del Toro C."/>
            <person name="Ryder H.F."/>
            <person name="Williamson S.C."/>
            <person name="Barbeau R.A."/>
            <person name="Hamilton E.P."/>
            <person name="Orias E."/>
        </authorList>
    </citation>
    <scope>NUCLEOTIDE SEQUENCE [LARGE SCALE GENOMIC DNA]</scope>
    <source>
        <strain evidence="6">SB210</strain>
    </source>
</reference>
<dbReference type="HOGENOM" id="CLU_1039862_0_0_1"/>
<dbReference type="AlphaFoldDB" id="Q230Z1"/>
<dbReference type="eggNOG" id="KOG3228">
    <property type="taxonomic scope" value="Eukaryota"/>
</dbReference>
<dbReference type="GO" id="GO:0071013">
    <property type="term" value="C:catalytic step 2 spliceosome"/>
    <property type="evidence" value="ECO:0007669"/>
    <property type="project" value="TreeGrafter"/>
</dbReference>
<feature type="region of interest" description="Disordered" evidence="4">
    <location>
        <begin position="67"/>
        <end position="230"/>
    </location>
</feature>
<accession>Q230Z1</accession>
<evidence type="ECO:0000256" key="4">
    <source>
        <dbReference type="SAM" id="MobiDB-lite"/>
    </source>
</evidence>
<proteinExistence type="inferred from homology"/>
<feature type="compositionally biased region" description="Polar residues" evidence="4">
    <location>
        <begin position="18"/>
        <end position="31"/>
    </location>
</feature>
<dbReference type="InParanoid" id="Q230Z1"/>
<keyword evidence="2" id="KW-0507">mRNA processing</keyword>
<dbReference type="KEGG" id="tet:TTHERM_00433680"/>
<dbReference type="InterPro" id="IPR006973">
    <property type="entry name" value="Cwf_Cwc_15"/>
</dbReference>
<gene>
    <name evidence="5" type="ORF">TTHERM_00433680</name>
</gene>
<evidence type="ECO:0000256" key="1">
    <source>
        <dbReference type="ARBA" id="ARBA00006644"/>
    </source>
</evidence>
<feature type="compositionally biased region" description="Basic and acidic residues" evidence="4">
    <location>
        <begin position="67"/>
        <end position="76"/>
    </location>
</feature>
<dbReference type="Pfam" id="PF04889">
    <property type="entry name" value="Cwf_Cwc_15"/>
    <property type="match status" value="2"/>
</dbReference>
<name>Q230Z1_TETTS</name>
<dbReference type="EMBL" id="GG662532">
    <property type="protein sequence ID" value="EAR91148.1"/>
    <property type="molecule type" value="Genomic_DNA"/>
</dbReference>
<feature type="compositionally biased region" description="Basic and acidic residues" evidence="4">
    <location>
        <begin position="84"/>
        <end position="99"/>
    </location>
</feature>
<dbReference type="PANTHER" id="PTHR12718">
    <property type="entry name" value="CELL CYCLE CONTROL PROTEIN CWF15"/>
    <property type="match status" value="1"/>
</dbReference>
<dbReference type="Proteomes" id="UP000009168">
    <property type="component" value="Unassembled WGS sequence"/>
</dbReference>
<protein>
    <submittedName>
        <fullName evidence="5">Cwf15/CWC15 cell cycle control protein</fullName>
    </submittedName>
</protein>
<feature type="compositionally biased region" description="Basic and acidic residues" evidence="4">
    <location>
        <begin position="205"/>
        <end position="230"/>
    </location>
</feature>
<dbReference type="PANTHER" id="PTHR12718:SF2">
    <property type="entry name" value="SPLICEOSOME-ASSOCIATED PROTEIN CWC15 HOMOLOG"/>
    <property type="match status" value="1"/>
</dbReference>
<dbReference type="GO" id="GO:0045292">
    <property type="term" value="P:mRNA cis splicing, via spliceosome"/>
    <property type="evidence" value="ECO:0007669"/>
    <property type="project" value="TreeGrafter"/>
</dbReference>
<keyword evidence="6" id="KW-1185">Reference proteome</keyword>
<comment type="similarity">
    <text evidence="1">Belongs to the CWC15 family.</text>
</comment>
<evidence type="ECO:0000313" key="5">
    <source>
        <dbReference type="EMBL" id="EAR91148.1"/>
    </source>
</evidence>
<evidence type="ECO:0000313" key="6">
    <source>
        <dbReference type="Proteomes" id="UP000009168"/>
    </source>
</evidence>